<dbReference type="AlphaFoldDB" id="A0A239N3Z6"/>
<keyword evidence="2 5" id="KW-0812">Transmembrane</keyword>
<proteinExistence type="predicted"/>
<evidence type="ECO:0000313" key="6">
    <source>
        <dbReference type="EMBL" id="SNT49470.1"/>
    </source>
</evidence>
<dbReference type="OrthoDB" id="3790625at2"/>
<dbReference type="EMBL" id="FZOD01000051">
    <property type="protein sequence ID" value="SNT49470.1"/>
    <property type="molecule type" value="Genomic_DNA"/>
</dbReference>
<organism evidence="6 7">
    <name type="scientific">Streptosporangium subroseum</name>
    <dbReference type="NCBI Taxonomy" id="106412"/>
    <lineage>
        <taxon>Bacteria</taxon>
        <taxon>Bacillati</taxon>
        <taxon>Actinomycetota</taxon>
        <taxon>Actinomycetes</taxon>
        <taxon>Streptosporangiales</taxon>
        <taxon>Streptosporangiaceae</taxon>
        <taxon>Streptosporangium</taxon>
    </lineage>
</organism>
<dbReference type="RefSeq" id="WP_089211609.1">
    <property type="nucleotide sequence ID" value="NZ_FZOD01000051.1"/>
</dbReference>
<protein>
    <submittedName>
        <fullName evidence="6">DoxX-like family protein</fullName>
    </submittedName>
</protein>
<evidence type="ECO:0000256" key="1">
    <source>
        <dbReference type="ARBA" id="ARBA00004141"/>
    </source>
</evidence>
<name>A0A239N3Z6_9ACTN</name>
<evidence type="ECO:0000256" key="2">
    <source>
        <dbReference type="ARBA" id="ARBA00022692"/>
    </source>
</evidence>
<evidence type="ECO:0000256" key="4">
    <source>
        <dbReference type="ARBA" id="ARBA00023136"/>
    </source>
</evidence>
<dbReference type="GO" id="GO:0016020">
    <property type="term" value="C:membrane"/>
    <property type="evidence" value="ECO:0007669"/>
    <property type="project" value="UniProtKB-SubCell"/>
</dbReference>
<feature type="transmembrane region" description="Helical" evidence="5">
    <location>
        <begin position="48"/>
        <end position="65"/>
    </location>
</feature>
<comment type="subcellular location">
    <subcellularLocation>
        <location evidence="1">Membrane</location>
        <topology evidence="1">Multi-pass membrane protein</topology>
    </subcellularLocation>
</comment>
<evidence type="ECO:0000256" key="3">
    <source>
        <dbReference type="ARBA" id="ARBA00022989"/>
    </source>
</evidence>
<evidence type="ECO:0000313" key="7">
    <source>
        <dbReference type="Proteomes" id="UP000198282"/>
    </source>
</evidence>
<feature type="transmembrane region" description="Helical" evidence="5">
    <location>
        <begin position="97"/>
        <end position="118"/>
    </location>
</feature>
<accession>A0A239N3Z6</accession>
<keyword evidence="4 5" id="KW-0472">Membrane</keyword>
<sequence length="123" mass="12924">MNVILWVVQALLAATFLMGGLTKATKSRSELSGKMPWVEDFSDGQVKTIGIVEVLAAVGLILPALTGILTVLTPLAAAGLVITMIGATIVHARRGEYPGIAVNIVLLVMAAFVAWGRFGPYAF</sequence>
<evidence type="ECO:0000256" key="5">
    <source>
        <dbReference type="SAM" id="Phobius"/>
    </source>
</evidence>
<keyword evidence="7" id="KW-1185">Reference proteome</keyword>
<gene>
    <name evidence="6" type="ORF">SAMN05216276_10515</name>
</gene>
<feature type="transmembrane region" description="Helical" evidence="5">
    <location>
        <begin position="72"/>
        <end position="91"/>
    </location>
</feature>
<reference evidence="6 7" key="1">
    <citation type="submission" date="2017-06" db="EMBL/GenBank/DDBJ databases">
        <authorList>
            <person name="Kim H.J."/>
            <person name="Triplett B.A."/>
        </authorList>
    </citation>
    <scope>NUCLEOTIDE SEQUENCE [LARGE SCALE GENOMIC DNA]</scope>
    <source>
        <strain evidence="6 7">CGMCC 4.2132</strain>
    </source>
</reference>
<dbReference type="Proteomes" id="UP000198282">
    <property type="component" value="Unassembled WGS sequence"/>
</dbReference>
<dbReference type="InterPro" id="IPR032808">
    <property type="entry name" value="DoxX"/>
</dbReference>
<keyword evidence="3 5" id="KW-1133">Transmembrane helix</keyword>
<dbReference type="Pfam" id="PF13564">
    <property type="entry name" value="DoxX_2"/>
    <property type="match status" value="1"/>
</dbReference>